<dbReference type="STRING" id="485913.Krac_5223"/>
<dbReference type="SUPFAM" id="SSF46785">
    <property type="entry name" value="Winged helix' DNA-binding domain"/>
    <property type="match status" value="1"/>
</dbReference>
<keyword evidence="5" id="KW-1133">Transmembrane helix</keyword>
<dbReference type="InterPro" id="IPR000847">
    <property type="entry name" value="LysR_HTH_N"/>
</dbReference>
<comment type="caution">
    <text evidence="7">The sequence shown here is derived from an EMBL/GenBank/DDBJ whole genome shotgun (WGS) entry which is preliminary data.</text>
</comment>
<keyword evidence="2" id="KW-0805">Transcription regulation</keyword>
<dbReference type="eggNOG" id="COG0583">
    <property type="taxonomic scope" value="Bacteria"/>
</dbReference>
<dbReference type="InterPro" id="IPR005119">
    <property type="entry name" value="LysR_subst-bd"/>
</dbReference>
<comment type="similarity">
    <text evidence="1">Belongs to the LysR transcriptional regulatory family.</text>
</comment>
<evidence type="ECO:0000256" key="5">
    <source>
        <dbReference type="SAM" id="Phobius"/>
    </source>
</evidence>
<dbReference type="AlphaFoldDB" id="D6TVA0"/>
<evidence type="ECO:0000256" key="1">
    <source>
        <dbReference type="ARBA" id="ARBA00009437"/>
    </source>
</evidence>
<evidence type="ECO:0000259" key="6">
    <source>
        <dbReference type="PROSITE" id="PS50931"/>
    </source>
</evidence>
<dbReference type="Pfam" id="PF03466">
    <property type="entry name" value="LysR_substrate"/>
    <property type="match status" value="1"/>
</dbReference>
<dbReference type="Gene3D" id="1.10.10.10">
    <property type="entry name" value="Winged helix-like DNA-binding domain superfamily/Winged helix DNA-binding domain"/>
    <property type="match status" value="1"/>
</dbReference>
<dbReference type="Proteomes" id="UP000004508">
    <property type="component" value="Unassembled WGS sequence"/>
</dbReference>
<keyword evidence="3" id="KW-0238">DNA-binding</keyword>
<dbReference type="OrthoDB" id="9785745at2"/>
<evidence type="ECO:0000313" key="8">
    <source>
        <dbReference type="Proteomes" id="UP000004508"/>
    </source>
</evidence>
<dbReference type="FunFam" id="1.10.10.10:FF:000001">
    <property type="entry name" value="LysR family transcriptional regulator"/>
    <property type="match status" value="1"/>
</dbReference>
<dbReference type="RefSeq" id="WP_007915513.1">
    <property type="nucleotide sequence ID" value="NZ_ADVG01000003.1"/>
</dbReference>
<keyword evidence="5" id="KW-0472">Membrane</keyword>
<evidence type="ECO:0000256" key="4">
    <source>
        <dbReference type="ARBA" id="ARBA00023163"/>
    </source>
</evidence>
<dbReference type="PROSITE" id="PS50931">
    <property type="entry name" value="HTH_LYSR"/>
    <property type="match status" value="1"/>
</dbReference>
<organism evidence="7 8">
    <name type="scientific">Ktedonobacter racemifer DSM 44963</name>
    <dbReference type="NCBI Taxonomy" id="485913"/>
    <lineage>
        <taxon>Bacteria</taxon>
        <taxon>Bacillati</taxon>
        <taxon>Chloroflexota</taxon>
        <taxon>Ktedonobacteria</taxon>
        <taxon>Ktedonobacterales</taxon>
        <taxon>Ktedonobacteraceae</taxon>
        <taxon>Ktedonobacter</taxon>
    </lineage>
</organism>
<dbReference type="SUPFAM" id="SSF53850">
    <property type="entry name" value="Periplasmic binding protein-like II"/>
    <property type="match status" value="1"/>
</dbReference>
<dbReference type="Pfam" id="PF00126">
    <property type="entry name" value="HTH_1"/>
    <property type="match status" value="1"/>
</dbReference>
<name>D6TVA0_KTERA</name>
<gene>
    <name evidence="7" type="ORF">Krac_5223</name>
</gene>
<dbReference type="GO" id="GO:0000976">
    <property type="term" value="F:transcription cis-regulatory region binding"/>
    <property type="evidence" value="ECO:0007669"/>
    <property type="project" value="TreeGrafter"/>
</dbReference>
<keyword evidence="8" id="KW-1185">Reference proteome</keyword>
<dbReference type="InterPro" id="IPR036388">
    <property type="entry name" value="WH-like_DNA-bd_sf"/>
</dbReference>
<feature type="transmembrane region" description="Helical" evidence="5">
    <location>
        <begin position="164"/>
        <end position="195"/>
    </location>
</feature>
<evidence type="ECO:0000256" key="3">
    <source>
        <dbReference type="ARBA" id="ARBA00023125"/>
    </source>
</evidence>
<keyword evidence="5" id="KW-0812">Transmembrane</keyword>
<dbReference type="Gene3D" id="3.40.190.10">
    <property type="entry name" value="Periplasmic binding protein-like II"/>
    <property type="match status" value="1"/>
</dbReference>
<dbReference type="GO" id="GO:0003700">
    <property type="term" value="F:DNA-binding transcription factor activity"/>
    <property type="evidence" value="ECO:0007669"/>
    <property type="project" value="InterPro"/>
</dbReference>
<proteinExistence type="inferred from homology"/>
<dbReference type="PANTHER" id="PTHR30126:SF40">
    <property type="entry name" value="HTH-TYPE TRANSCRIPTIONAL REGULATOR GLTR"/>
    <property type="match status" value="1"/>
</dbReference>
<dbReference type="PANTHER" id="PTHR30126">
    <property type="entry name" value="HTH-TYPE TRANSCRIPTIONAL REGULATOR"/>
    <property type="match status" value="1"/>
</dbReference>
<sequence length="261" mass="28973">MAMELSEIEAFVTIQRTGGFTRAAELLHLSQPAVSRRIELLERELGVALFERLSNGIRLTEAGQAFLPYAQQVLTAIVDGKAAIHALEEEEQGTIELALVGTLASTQLTTHLQAFREAYPRVHLRLRTARSDEVSTLVQQGDAHLGLRYFADPHPDIHFIETPIILIVVIISLGWGTVPGILATMVWTLMLAFVLQYSHATPMLTSNTFALTQSENIFGLGLFAIRRLPLAVTSPAWRPDAAARRIWQPAHRRKHRATSDT</sequence>
<feature type="domain" description="HTH lysR-type" evidence="6">
    <location>
        <begin position="3"/>
        <end position="60"/>
    </location>
</feature>
<dbReference type="PRINTS" id="PR00039">
    <property type="entry name" value="HTHLYSR"/>
</dbReference>
<accession>D6TVA0</accession>
<reference evidence="7 8" key="1">
    <citation type="journal article" date="2011" name="Stand. Genomic Sci.">
        <title>Non-contiguous finished genome sequence and contextual data of the filamentous soil bacterium Ktedonobacter racemifer type strain (SOSP1-21).</title>
        <authorList>
            <person name="Chang Y.J."/>
            <person name="Land M."/>
            <person name="Hauser L."/>
            <person name="Chertkov O."/>
            <person name="Del Rio T.G."/>
            <person name="Nolan M."/>
            <person name="Copeland A."/>
            <person name="Tice H."/>
            <person name="Cheng J.F."/>
            <person name="Lucas S."/>
            <person name="Han C."/>
            <person name="Goodwin L."/>
            <person name="Pitluck S."/>
            <person name="Ivanova N."/>
            <person name="Ovchinikova G."/>
            <person name="Pati A."/>
            <person name="Chen A."/>
            <person name="Palaniappan K."/>
            <person name="Mavromatis K."/>
            <person name="Liolios K."/>
            <person name="Brettin T."/>
            <person name="Fiebig A."/>
            <person name="Rohde M."/>
            <person name="Abt B."/>
            <person name="Goker M."/>
            <person name="Detter J.C."/>
            <person name="Woyke T."/>
            <person name="Bristow J."/>
            <person name="Eisen J.A."/>
            <person name="Markowitz V."/>
            <person name="Hugenholtz P."/>
            <person name="Kyrpides N.C."/>
            <person name="Klenk H.P."/>
            <person name="Lapidus A."/>
        </authorList>
    </citation>
    <scope>NUCLEOTIDE SEQUENCE [LARGE SCALE GENOMIC DNA]</scope>
    <source>
        <strain evidence="8">DSM 44963</strain>
    </source>
</reference>
<dbReference type="EMBL" id="ADVG01000003">
    <property type="protein sequence ID" value="EFH84200.1"/>
    <property type="molecule type" value="Genomic_DNA"/>
</dbReference>
<protein>
    <submittedName>
        <fullName evidence="7">Transcriptional regulator, LysR family</fullName>
    </submittedName>
</protein>
<dbReference type="InParanoid" id="D6TVA0"/>
<dbReference type="InterPro" id="IPR036390">
    <property type="entry name" value="WH_DNA-bd_sf"/>
</dbReference>
<evidence type="ECO:0000256" key="2">
    <source>
        <dbReference type="ARBA" id="ARBA00023015"/>
    </source>
</evidence>
<evidence type="ECO:0000313" key="7">
    <source>
        <dbReference type="EMBL" id="EFH84200.1"/>
    </source>
</evidence>
<keyword evidence="4" id="KW-0804">Transcription</keyword>
<dbReference type="CDD" id="cd05466">
    <property type="entry name" value="PBP2_LTTR_substrate"/>
    <property type="match status" value="1"/>
</dbReference>